<dbReference type="InterPro" id="IPR041711">
    <property type="entry name" value="Met-tRNA-FMT_N"/>
</dbReference>
<dbReference type="Pfam" id="PF00551">
    <property type="entry name" value="Formyl_trans_N"/>
    <property type="match status" value="1"/>
</dbReference>
<dbReference type="PANTHER" id="PTHR11138:SF5">
    <property type="entry name" value="METHIONYL-TRNA FORMYLTRANSFERASE, MITOCHONDRIAL"/>
    <property type="match status" value="1"/>
</dbReference>
<sequence length="373" mass="41605">MFRLTSPFARTRRLVGTPRHTSSLSRGSDPLRILFCGSDEFSCASLRALHREHVRDRGLVEALDVMVLPARKTGRGLKMVSQVPCKTLAEELGLRIHQRETFRMWDLPHGTNLVVVVSFGLFVPRRILSSAKYGGLNVHPSLLPDLRGPAPIHHALLRGDTHMGISLQTLDDEAFDHGTILAQTPSPGMPIPADASFQGIMHDAATKGAAMLVQGLRDGLHVPPHRDVGWKAAHLEGRKLQHAPKITKADGRIEPEWTAEQFARRIRVLGSVWTNAVNEKGVQKRVILLDAEPVMDEAVPERCEEATLVCEYEASDQRRREPVRHERRVITDDDGSCLIHVCGRTWIRVTKVKVDGKPQQMAAMGLKSLIRRK</sequence>
<dbReference type="EMBL" id="CP031388">
    <property type="protein sequence ID" value="QPH05188.1"/>
    <property type="molecule type" value="Genomic_DNA"/>
</dbReference>
<dbReference type="EC" id="2.1.2.9" evidence="1"/>
<feature type="domain" description="Formyl transferase N-terminal" evidence="2">
    <location>
        <begin position="32"/>
        <end position="208"/>
    </location>
</feature>
<protein>
    <recommendedName>
        <fullName evidence="1">methionyl-tRNA formyltransferase</fullName>
        <ecNumber evidence="1">2.1.2.9</ecNumber>
    </recommendedName>
</protein>
<dbReference type="AlphaFoldDB" id="A0A7S9KUL0"/>
<name>A0A7S9KUL0_EPIFF</name>
<keyword evidence="4" id="KW-1185">Reference proteome</keyword>
<organism evidence="3 4">
    <name type="scientific">Epichloe festucae (strain Fl1)</name>
    <dbReference type="NCBI Taxonomy" id="877507"/>
    <lineage>
        <taxon>Eukaryota</taxon>
        <taxon>Fungi</taxon>
        <taxon>Dikarya</taxon>
        <taxon>Ascomycota</taxon>
        <taxon>Pezizomycotina</taxon>
        <taxon>Sordariomycetes</taxon>
        <taxon>Hypocreomycetidae</taxon>
        <taxon>Hypocreales</taxon>
        <taxon>Clavicipitaceae</taxon>
        <taxon>Epichloe</taxon>
    </lineage>
</organism>
<evidence type="ECO:0000313" key="3">
    <source>
        <dbReference type="EMBL" id="QPH05188.1"/>
    </source>
</evidence>
<dbReference type="GO" id="GO:0004479">
    <property type="term" value="F:methionyl-tRNA formyltransferase activity"/>
    <property type="evidence" value="ECO:0007669"/>
    <property type="project" value="UniProtKB-EC"/>
</dbReference>
<gene>
    <name evidence="3" type="ORF">C2857_002821</name>
</gene>
<dbReference type="InterPro" id="IPR002376">
    <property type="entry name" value="Formyl_transf_N"/>
</dbReference>
<evidence type="ECO:0000313" key="4">
    <source>
        <dbReference type="Proteomes" id="UP000594364"/>
    </source>
</evidence>
<evidence type="ECO:0000259" key="2">
    <source>
        <dbReference type="Pfam" id="PF00551"/>
    </source>
</evidence>
<dbReference type="GO" id="GO:0005739">
    <property type="term" value="C:mitochondrion"/>
    <property type="evidence" value="ECO:0007669"/>
    <property type="project" value="TreeGrafter"/>
</dbReference>
<dbReference type="Proteomes" id="UP000594364">
    <property type="component" value="Chromosome 4"/>
</dbReference>
<dbReference type="SUPFAM" id="SSF53328">
    <property type="entry name" value="Formyltransferase"/>
    <property type="match status" value="1"/>
</dbReference>
<evidence type="ECO:0000256" key="1">
    <source>
        <dbReference type="ARBA" id="ARBA00012261"/>
    </source>
</evidence>
<proteinExistence type="predicted"/>
<dbReference type="PANTHER" id="PTHR11138">
    <property type="entry name" value="METHIONYL-TRNA FORMYLTRANSFERASE"/>
    <property type="match status" value="1"/>
</dbReference>
<dbReference type="InterPro" id="IPR036477">
    <property type="entry name" value="Formyl_transf_N_sf"/>
</dbReference>
<dbReference type="Gene3D" id="3.40.50.12230">
    <property type="match status" value="1"/>
</dbReference>
<dbReference type="CDD" id="cd08646">
    <property type="entry name" value="FMT_core_Met-tRNA-FMT_N"/>
    <property type="match status" value="1"/>
</dbReference>
<dbReference type="OrthoDB" id="10268103at2759"/>
<reference evidence="3 4" key="1">
    <citation type="journal article" date="2018" name="PLoS Genet.">
        <title>Repeat elements organise 3D genome structure and mediate transcription in the filamentous fungus Epichloe festucae.</title>
        <authorList>
            <person name="Winter D.J."/>
            <person name="Ganley A.R.D."/>
            <person name="Young C.A."/>
            <person name="Liachko I."/>
            <person name="Schardl C.L."/>
            <person name="Dupont P.Y."/>
            <person name="Berry D."/>
            <person name="Ram A."/>
            <person name="Scott B."/>
            <person name="Cox M.P."/>
        </authorList>
    </citation>
    <scope>NUCLEOTIDE SEQUENCE [LARGE SCALE GENOMIC DNA]</scope>
    <source>
        <strain evidence="3 4">Fl1</strain>
    </source>
</reference>
<accession>A0A7S9KUL0</accession>